<evidence type="ECO:0000313" key="2">
    <source>
        <dbReference type="EMBL" id="CAA9567753.1"/>
    </source>
</evidence>
<feature type="non-terminal residue" evidence="2">
    <location>
        <position position="1"/>
    </location>
</feature>
<feature type="non-terminal residue" evidence="2">
    <location>
        <position position="38"/>
    </location>
</feature>
<gene>
    <name evidence="2" type="ORF">AVDCRST_MAG49-3147</name>
</gene>
<sequence length="38" mass="4103">WSHLGVDPSEAPTRDKVRSRSTRANGGEVASAAPTWRP</sequence>
<organism evidence="2">
    <name type="scientific">uncultured Thermomicrobiales bacterium</name>
    <dbReference type="NCBI Taxonomy" id="1645740"/>
    <lineage>
        <taxon>Bacteria</taxon>
        <taxon>Pseudomonadati</taxon>
        <taxon>Thermomicrobiota</taxon>
        <taxon>Thermomicrobia</taxon>
        <taxon>Thermomicrobiales</taxon>
        <taxon>environmental samples</taxon>
    </lineage>
</organism>
<dbReference type="AlphaFoldDB" id="A0A6J4V5D9"/>
<reference evidence="2" key="1">
    <citation type="submission" date="2020-02" db="EMBL/GenBank/DDBJ databases">
        <authorList>
            <person name="Meier V. D."/>
        </authorList>
    </citation>
    <scope>NUCLEOTIDE SEQUENCE</scope>
    <source>
        <strain evidence="2">AVDCRST_MAG49</strain>
    </source>
</reference>
<name>A0A6J4V5D9_9BACT</name>
<dbReference type="EMBL" id="CADCWG010000217">
    <property type="protein sequence ID" value="CAA9567753.1"/>
    <property type="molecule type" value="Genomic_DNA"/>
</dbReference>
<evidence type="ECO:0000256" key="1">
    <source>
        <dbReference type="SAM" id="MobiDB-lite"/>
    </source>
</evidence>
<feature type="region of interest" description="Disordered" evidence="1">
    <location>
        <begin position="1"/>
        <end position="38"/>
    </location>
</feature>
<accession>A0A6J4V5D9</accession>
<proteinExistence type="predicted"/>
<protein>
    <submittedName>
        <fullName evidence="2">Uncharacterized protein</fullName>
    </submittedName>
</protein>